<dbReference type="AlphaFoldDB" id="A0A7U3UUX1"/>
<keyword evidence="2" id="KW-0732">Signal</keyword>
<name>A0A7U3UUX1_9ACTN</name>
<keyword evidence="3" id="KW-0449">Lipoprotein</keyword>
<evidence type="ECO:0000256" key="2">
    <source>
        <dbReference type="SAM" id="SignalP"/>
    </source>
</evidence>
<reference evidence="3 4" key="2">
    <citation type="journal article" date="2011" name="J. Antibiot.">
        <title>Furaquinocins I and J: novel polyketide isoprenoid hybrid compounds from Streptomyces reveromyceticus SN-593.</title>
        <authorList>
            <person name="Panthee S."/>
            <person name="Takahashi S."/>
            <person name="Takagi H."/>
            <person name="Nogawa T."/>
            <person name="Oowada E."/>
            <person name="Uramoto M."/>
            <person name="Osada H."/>
        </authorList>
    </citation>
    <scope>NUCLEOTIDE SEQUENCE [LARGE SCALE GENOMIC DNA]</scope>
    <source>
        <strain evidence="3 4">SN-593</strain>
    </source>
</reference>
<dbReference type="SUPFAM" id="SSF110087">
    <property type="entry name" value="DR1885-like metal-binding protein"/>
    <property type="match status" value="1"/>
</dbReference>
<evidence type="ECO:0000256" key="1">
    <source>
        <dbReference type="SAM" id="MobiDB-lite"/>
    </source>
</evidence>
<protein>
    <submittedName>
        <fullName evidence="3">Putative lipoprotein</fullName>
    </submittedName>
</protein>
<dbReference type="KEGG" id="arev:RVR_5756"/>
<accession>A0A7U3UUX1</accession>
<dbReference type="Proteomes" id="UP000595703">
    <property type="component" value="Chromosome"/>
</dbReference>
<keyword evidence="4" id="KW-1185">Reference proteome</keyword>
<proteinExistence type="predicted"/>
<feature type="compositionally biased region" description="Low complexity" evidence="1">
    <location>
        <begin position="168"/>
        <end position="202"/>
    </location>
</feature>
<evidence type="ECO:0000313" key="4">
    <source>
        <dbReference type="Proteomes" id="UP000595703"/>
    </source>
</evidence>
<dbReference type="InterPro" id="IPR036182">
    <property type="entry name" value="PCuAC_sf"/>
</dbReference>
<dbReference type="PROSITE" id="PS51257">
    <property type="entry name" value="PROKAR_LIPOPROTEIN"/>
    <property type="match status" value="1"/>
</dbReference>
<sequence length="202" mass="19554">MVRSIRRGAVAAVLALSIAPLAAACSAGNDAQTLGVHPDSDSGSAGSVKVQNAFVLTDPSGPATITARLFNNGSSAQSLQSVQIGGTTMAQLKGSNGESTISVPAHGSVLLGGKGNPAAVLTGGGEALRDGDVQNAVFSFSSSGAVKMNVNVTPASSYFAPYGPGSLPTTAAPTKPATPATPTTGGTPTTGSTPTGSATPTS</sequence>
<dbReference type="RefSeq" id="WP_202235242.1">
    <property type="nucleotide sequence ID" value="NZ_AP018365.1"/>
</dbReference>
<evidence type="ECO:0000313" key="3">
    <source>
        <dbReference type="EMBL" id="BBA99224.1"/>
    </source>
</evidence>
<organism evidence="3 4">
    <name type="scientific">Actinacidiphila reveromycinica</name>
    <dbReference type="NCBI Taxonomy" id="659352"/>
    <lineage>
        <taxon>Bacteria</taxon>
        <taxon>Bacillati</taxon>
        <taxon>Actinomycetota</taxon>
        <taxon>Actinomycetes</taxon>
        <taxon>Kitasatosporales</taxon>
        <taxon>Streptomycetaceae</taxon>
        <taxon>Actinacidiphila</taxon>
    </lineage>
</organism>
<reference evidence="3 4" key="1">
    <citation type="journal article" date="2010" name="J. Bacteriol.">
        <title>Biochemical characterization of a novel indole prenyltransferase from Streptomyces sp. SN-593.</title>
        <authorList>
            <person name="Takahashi S."/>
            <person name="Takagi H."/>
            <person name="Toyoda A."/>
            <person name="Uramoto M."/>
            <person name="Nogawa T."/>
            <person name="Ueki M."/>
            <person name="Sakaki Y."/>
            <person name="Osada H."/>
        </authorList>
    </citation>
    <scope>NUCLEOTIDE SEQUENCE [LARGE SCALE GENOMIC DNA]</scope>
    <source>
        <strain evidence="3 4">SN-593</strain>
    </source>
</reference>
<reference evidence="3 4" key="3">
    <citation type="journal article" date="2011" name="Nat. Chem. Biol.">
        <title>Reveromycin A biosynthesis uses RevG and RevJ for stereospecific spiroacetal formation.</title>
        <authorList>
            <person name="Takahashi S."/>
            <person name="Toyoda A."/>
            <person name="Sekiyama Y."/>
            <person name="Takagi H."/>
            <person name="Nogawa T."/>
            <person name="Uramoto M."/>
            <person name="Suzuki R."/>
            <person name="Koshino H."/>
            <person name="Kumano T."/>
            <person name="Panthee S."/>
            <person name="Dairi T."/>
            <person name="Ishikawa J."/>
            <person name="Ikeda H."/>
            <person name="Sakaki Y."/>
            <person name="Osada H."/>
        </authorList>
    </citation>
    <scope>NUCLEOTIDE SEQUENCE [LARGE SCALE GENOMIC DNA]</scope>
    <source>
        <strain evidence="3 4">SN-593</strain>
    </source>
</reference>
<feature type="signal peptide" evidence="2">
    <location>
        <begin position="1"/>
        <end position="23"/>
    </location>
</feature>
<dbReference type="EMBL" id="AP018365">
    <property type="protein sequence ID" value="BBA99224.1"/>
    <property type="molecule type" value="Genomic_DNA"/>
</dbReference>
<reference evidence="3 4" key="4">
    <citation type="journal article" date="2020" name="Sci. Rep.">
        <title>beta-carboline chemical signals induce reveromycin production through a LuxR family regulator in Streptomyces sp. SN-593.</title>
        <authorList>
            <person name="Panthee S."/>
            <person name="Kito N."/>
            <person name="Hayashi T."/>
            <person name="Shimizu T."/>
            <person name="Ishikawa J."/>
            <person name="Hamamoto H."/>
            <person name="Osada H."/>
            <person name="Takahashi S."/>
        </authorList>
    </citation>
    <scope>NUCLEOTIDE SEQUENCE [LARGE SCALE GENOMIC DNA]</scope>
    <source>
        <strain evidence="3 4">SN-593</strain>
    </source>
</reference>
<feature type="chain" id="PRO_5039586091" evidence="2">
    <location>
        <begin position="24"/>
        <end position="202"/>
    </location>
</feature>
<feature type="region of interest" description="Disordered" evidence="1">
    <location>
        <begin position="165"/>
        <end position="202"/>
    </location>
</feature>
<gene>
    <name evidence="3" type="ORF">RVR_5756</name>
</gene>